<dbReference type="RefSeq" id="WP_012487270.1">
    <property type="nucleotide sequence ID" value="NC_010995.1"/>
</dbReference>
<reference evidence="3 4" key="1">
    <citation type="journal article" date="2008" name="J. Bacteriol.">
        <title>Insights into plant cell wall degradation from the genome sequence of the soil bacterium Cellvibrio japonicus.</title>
        <authorList>
            <person name="Deboy R.T."/>
            <person name="Mongodin E.F."/>
            <person name="Fouts D.E."/>
            <person name="Tailford L.E."/>
            <person name="Khouri H."/>
            <person name="Emerson J.B."/>
            <person name="Mohamoud Y."/>
            <person name="Watkins K."/>
            <person name="Henrissat B."/>
            <person name="Gilbert H.J."/>
            <person name="Nelson K.E."/>
        </authorList>
    </citation>
    <scope>NUCLEOTIDE SEQUENCE [LARGE SCALE GENOMIC DNA]</scope>
    <source>
        <strain evidence="3 4">Ueda107</strain>
    </source>
</reference>
<dbReference type="Proteomes" id="UP000001036">
    <property type="component" value="Chromosome"/>
</dbReference>
<dbReference type="EMBL" id="CP000934">
    <property type="protein sequence ID" value="ACE84294.1"/>
    <property type="molecule type" value="Genomic_DNA"/>
</dbReference>
<feature type="transmembrane region" description="Helical" evidence="1">
    <location>
        <begin position="268"/>
        <end position="286"/>
    </location>
</feature>
<dbReference type="GO" id="GO:0004722">
    <property type="term" value="F:protein serine/threonine phosphatase activity"/>
    <property type="evidence" value="ECO:0007669"/>
    <property type="project" value="InterPro"/>
</dbReference>
<feature type="domain" description="PPM-type phosphatase" evidence="2">
    <location>
        <begin position="7"/>
        <end position="242"/>
    </location>
</feature>
<dbReference type="SUPFAM" id="SSF81606">
    <property type="entry name" value="PP2C-like"/>
    <property type="match status" value="1"/>
</dbReference>
<dbReference type="OrthoDB" id="9801841at2"/>
<gene>
    <name evidence="3" type="ordered locus">CJA_1646</name>
</gene>
<evidence type="ECO:0000256" key="1">
    <source>
        <dbReference type="SAM" id="Phobius"/>
    </source>
</evidence>
<keyword evidence="1" id="KW-1133">Transmembrane helix</keyword>
<dbReference type="PROSITE" id="PS51746">
    <property type="entry name" value="PPM_2"/>
    <property type="match status" value="1"/>
</dbReference>
<dbReference type="AlphaFoldDB" id="B3PES2"/>
<dbReference type="InterPro" id="IPR015655">
    <property type="entry name" value="PP2C"/>
</dbReference>
<protein>
    <submittedName>
        <fullName evidence="3">Protein phosphatase</fullName>
    </submittedName>
</protein>
<evidence type="ECO:0000259" key="2">
    <source>
        <dbReference type="PROSITE" id="PS51746"/>
    </source>
</evidence>
<dbReference type="InterPro" id="IPR001932">
    <property type="entry name" value="PPM-type_phosphatase-like_dom"/>
</dbReference>
<accession>B3PES2</accession>
<dbReference type="SMART" id="SM00332">
    <property type="entry name" value="PP2Cc"/>
    <property type="match status" value="1"/>
</dbReference>
<sequence length="288" mass="31381">MATPALEYSAASHPGLVRDNNEDCFLSQPESGLWLVADGMGGHEAGEVASAIVRDTLSHRLHDNPDIPIDQAVQAAHRAILESASQGIGVSGMGSTLVALKANNNKYQVAWVGDSRAYLWTPGQETGHLEQISTDHSYVQLLVEKGIIRPEEADNHPEKNIITQCLGMQELPQVKVDVIEGQWQKNQWILLCSDGLTDEVSDKTIAQILSTAGTPNAAVDQLLHAALTSGGRDNITLQIIESPLHSKPWLDHLWPWVPYLTGRRHLDAWIFGSALAALLGLLYYVLAP</sequence>
<dbReference type="SMART" id="SM00331">
    <property type="entry name" value="PP2C_SIG"/>
    <property type="match status" value="1"/>
</dbReference>
<keyword evidence="1" id="KW-0812">Transmembrane</keyword>
<dbReference type="HOGENOM" id="CLU_034545_0_3_6"/>
<proteinExistence type="predicted"/>
<dbReference type="eggNOG" id="COG0631">
    <property type="taxonomic scope" value="Bacteria"/>
</dbReference>
<name>B3PES2_CELJU</name>
<dbReference type="STRING" id="498211.CJA_1646"/>
<organism evidence="3 4">
    <name type="scientific">Cellvibrio japonicus (strain Ueda107)</name>
    <name type="common">Pseudomonas fluorescens subsp. cellulosa</name>
    <dbReference type="NCBI Taxonomy" id="498211"/>
    <lineage>
        <taxon>Bacteria</taxon>
        <taxon>Pseudomonadati</taxon>
        <taxon>Pseudomonadota</taxon>
        <taxon>Gammaproteobacteria</taxon>
        <taxon>Cellvibrionales</taxon>
        <taxon>Cellvibrionaceae</taxon>
        <taxon>Cellvibrio</taxon>
    </lineage>
</organism>
<dbReference type="InterPro" id="IPR036457">
    <property type="entry name" value="PPM-type-like_dom_sf"/>
</dbReference>
<dbReference type="PANTHER" id="PTHR47992">
    <property type="entry name" value="PROTEIN PHOSPHATASE"/>
    <property type="match status" value="1"/>
</dbReference>
<dbReference type="Gene3D" id="3.60.40.10">
    <property type="entry name" value="PPM-type phosphatase domain"/>
    <property type="match status" value="1"/>
</dbReference>
<dbReference type="CDD" id="cd00143">
    <property type="entry name" value="PP2Cc"/>
    <property type="match status" value="1"/>
</dbReference>
<keyword evidence="1" id="KW-0472">Membrane</keyword>
<evidence type="ECO:0000313" key="3">
    <source>
        <dbReference type="EMBL" id="ACE84294.1"/>
    </source>
</evidence>
<dbReference type="KEGG" id="cja:CJA_1646"/>
<keyword evidence="4" id="KW-1185">Reference proteome</keyword>
<evidence type="ECO:0000313" key="4">
    <source>
        <dbReference type="Proteomes" id="UP000001036"/>
    </source>
</evidence>
<dbReference type="Pfam" id="PF13672">
    <property type="entry name" value="PP2C_2"/>
    <property type="match status" value="1"/>
</dbReference>